<organism evidence="1 2">
    <name type="scientific">Pseudomonas moorei</name>
    <dbReference type="NCBI Taxonomy" id="395599"/>
    <lineage>
        <taxon>Bacteria</taxon>
        <taxon>Pseudomonadati</taxon>
        <taxon>Pseudomonadota</taxon>
        <taxon>Gammaproteobacteria</taxon>
        <taxon>Pseudomonadales</taxon>
        <taxon>Pseudomonadaceae</taxon>
        <taxon>Pseudomonas</taxon>
    </lineage>
</organism>
<accession>A0A1H1FPI7</accession>
<gene>
    <name evidence="1" type="ORF">SAMN04490195_2813</name>
</gene>
<dbReference type="EMBL" id="FNKJ01000003">
    <property type="protein sequence ID" value="SDR02649.1"/>
    <property type="molecule type" value="Genomic_DNA"/>
</dbReference>
<protein>
    <submittedName>
        <fullName evidence="1">Uncharacterized protein</fullName>
    </submittedName>
</protein>
<proteinExistence type="predicted"/>
<keyword evidence="2" id="KW-1185">Reference proteome</keyword>
<evidence type="ECO:0000313" key="1">
    <source>
        <dbReference type="EMBL" id="SDR02649.1"/>
    </source>
</evidence>
<dbReference type="Proteomes" id="UP000199570">
    <property type="component" value="Unassembled WGS sequence"/>
</dbReference>
<name>A0A1H1FPI7_9PSED</name>
<reference evidence="2" key="1">
    <citation type="submission" date="2016-10" db="EMBL/GenBank/DDBJ databases">
        <authorList>
            <person name="Varghese N."/>
            <person name="Submissions S."/>
        </authorList>
    </citation>
    <scope>NUCLEOTIDE SEQUENCE [LARGE SCALE GENOMIC DNA]</scope>
    <source>
        <strain evidence="2">BS3775</strain>
    </source>
</reference>
<dbReference type="RefSeq" id="WP_090322594.1">
    <property type="nucleotide sequence ID" value="NZ_FNKJ01000003.1"/>
</dbReference>
<dbReference type="OrthoDB" id="6950206at2"/>
<dbReference type="AlphaFoldDB" id="A0A1H1FPI7"/>
<sequence>MAYDKLISGVHAVGHWGRGTVLRLLRWPGTRSWKREATILMSILLTLTVGYLTAFRYASYTVQDLVGTCTARLEIELEGSDMAPLESALPRSLCQCLAQALLDKNGIVRLAMVNRHWFDPVSLEPVTEADETACINTLWVPNAELATRLTL</sequence>
<evidence type="ECO:0000313" key="2">
    <source>
        <dbReference type="Proteomes" id="UP000199570"/>
    </source>
</evidence>